<feature type="region of interest" description="Disordered" evidence="7">
    <location>
        <begin position="34"/>
        <end position="77"/>
    </location>
</feature>
<feature type="domain" description="RWP-RK" evidence="8">
    <location>
        <begin position="285"/>
        <end position="371"/>
    </location>
</feature>
<evidence type="ECO:0000256" key="4">
    <source>
        <dbReference type="ARBA" id="ARBA00023125"/>
    </source>
</evidence>
<feature type="region of interest" description="Disordered" evidence="7">
    <location>
        <begin position="261"/>
        <end position="298"/>
    </location>
</feature>
<dbReference type="InterPro" id="IPR044607">
    <property type="entry name" value="RKD-like"/>
</dbReference>
<gene>
    <name evidence="9" type="ORF">KIW84_051078</name>
</gene>
<protein>
    <recommendedName>
        <fullName evidence="8">RWP-RK domain-containing protein</fullName>
    </recommendedName>
</protein>
<keyword evidence="4" id="KW-0238">DNA-binding</keyword>
<evidence type="ECO:0000313" key="9">
    <source>
        <dbReference type="EMBL" id="KAI5403784.1"/>
    </source>
</evidence>
<dbReference type="PANTHER" id="PTHR46373">
    <property type="entry name" value="PROTEIN RKD4"/>
    <property type="match status" value="1"/>
</dbReference>
<dbReference type="AlphaFoldDB" id="A0A9D4WJ79"/>
<keyword evidence="3" id="KW-0175">Coiled coil</keyword>
<comment type="function">
    <text evidence="1">Putative transcription factor.</text>
</comment>
<reference evidence="9 10" key="1">
    <citation type="journal article" date="2022" name="Nat. Genet.">
        <title>Improved pea reference genome and pan-genome highlight genomic features and evolutionary characteristics.</title>
        <authorList>
            <person name="Yang T."/>
            <person name="Liu R."/>
            <person name="Luo Y."/>
            <person name="Hu S."/>
            <person name="Wang D."/>
            <person name="Wang C."/>
            <person name="Pandey M.K."/>
            <person name="Ge S."/>
            <person name="Xu Q."/>
            <person name="Li N."/>
            <person name="Li G."/>
            <person name="Huang Y."/>
            <person name="Saxena R.K."/>
            <person name="Ji Y."/>
            <person name="Li M."/>
            <person name="Yan X."/>
            <person name="He Y."/>
            <person name="Liu Y."/>
            <person name="Wang X."/>
            <person name="Xiang C."/>
            <person name="Varshney R.K."/>
            <person name="Ding H."/>
            <person name="Gao S."/>
            <person name="Zong X."/>
        </authorList>
    </citation>
    <scope>NUCLEOTIDE SEQUENCE [LARGE SCALE GENOMIC DNA]</scope>
    <source>
        <strain evidence="9 10">cv. Zhongwan 6</strain>
    </source>
</reference>
<evidence type="ECO:0000256" key="3">
    <source>
        <dbReference type="ARBA" id="ARBA00023054"/>
    </source>
</evidence>
<keyword evidence="2" id="KW-0805">Transcription regulation</keyword>
<keyword evidence="10" id="KW-1185">Reference proteome</keyword>
<dbReference type="PANTHER" id="PTHR46373:SF5">
    <property type="entry name" value="RWP-RK DOMAIN PROTEIN"/>
    <property type="match status" value="1"/>
</dbReference>
<name>A0A9D4WJ79_PEA</name>
<keyword evidence="5" id="KW-0804">Transcription</keyword>
<accession>A0A9D4WJ79</accession>
<sequence>MDDLTYHFNDPYETSIDLSFFNTSNPTLADLSITDNAPHQNHHGVFQQPHDTNFNNHFSNHNGLLQQGHGTNDDFAMSQNNSFDYNVMSSHPNVMQVQYDHQPNNFSFERNDFEAGTSSQMHEDQQTQPMNQIPVSMNQTDAMTLDQWPPTPIPYFCSCCQVLREIIHANGIQFEKLEIHGRLGLITHAIHHQTPVNGDLPISQMIDFSRRSLDEIKNFLAQYCMQHILEGYFILQDPMSAYYETLCTGLDWIEDFNMEGPVDNNQNNSDEMVEQEQVGEDGTPTTETPDKKNLSEQREKAGKLTLNDLRDYFHLPIEEAAKKVDLCPTVLKKTCRKAGLARWPHRKVKSLLKQIALLGTQLEKQEAATRARTEREISRLKQEMIDHCGGHIPTAMYNIADFLPPNYQKRRG</sequence>
<evidence type="ECO:0000256" key="2">
    <source>
        <dbReference type="ARBA" id="ARBA00023015"/>
    </source>
</evidence>
<dbReference type="GO" id="GO:0003700">
    <property type="term" value="F:DNA-binding transcription factor activity"/>
    <property type="evidence" value="ECO:0007669"/>
    <property type="project" value="InterPro"/>
</dbReference>
<evidence type="ECO:0000256" key="5">
    <source>
        <dbReference type="ARBA" id="ARBA00023163"/>
    </source>
</evidence>
<dbReference type="InterPro" id="IPR003035">
    <property type="entry name" value="RWP-RK_dom"/>
</dbReference>
<evidence type="ECO:0000256" key="6">
    <source>
        <dbReference type="ARBA" id="ARBA00023242"/>
    </source>
</evidence>
<evidence type="ECO:0000256" key="7">
    <source>
        <dbReference type="SAM" id="MobiDB-lite"/>
    </source>
</evidence>
<feature type="compositionally biased region" description="Polar residues" evidence="7">
    <location>
        <begin position="49"/>
        <end position="70"/>
    </location>
</feature>
<dbReference type="Proteomes" id="UP001058974">
    <property type="component" value="Chromosome 5"/>
</dbReference>
<proteinExistence type="predicted"/>
<dbReference type="Gramene" id="Psat05G0107800-T1">
    <property type="protein sequence ID" value="KAI5403784.1"/>
    <property type="gene ID" value="KIW84_051078"/>
</dbReference>
<organism evidence="9 10">
    <name type="scientific">Pisum sativum</name>
    <name type="common">Garden pea</name>
    <name type="synonym">Lathyrus oleraceus</name>
    <dbReference type="NCBI Taxonomy" id="3888"/>
    <lineage>
        <taxon>Eukaryota</taxon>
        <taxon>Viridiplantae</taxon>
        <taxon>Streptophyta</taxon>
        <taxon>Embryophyta</taxon>
        <taxon>Tracheophyta</taxon>
        <taxon>Spermatophyta</taxon>
        <taxon>Magnoliopsida</taxon>
        <taxon>eudicotyledons</taxon>
        <taxon>Gunneridae</taxon>
        <taxon>Pentapetalae</taxon>
        <taxon>rosids</taxon>
        <taxon>fabids</taxon>
        <taxon>Fabales</taxon>
        <taxon>Fabaceae</taxon>
        <taxon>Papilionoideae</taxon>
        <taxon>50 kb inversion clade</taxon>
        <taxon>NPAAA clade</taxon>
        <taxon>Hologalegina</taxon>
        <taxon>IRL clade</taxon>
        <taxon>Fabeae</taxon>
        <taxon>Lathyrus</taxon>
    </lineage>
</organism>
<evidence type="ECO:0000256" key="1">
    <source>
        <dbReference type="ARBA" id="ARBA00004049"/>
    </source>
</evidence>
<comment type="caution">
    <text evidence="9">The sequence shown here is derived from an EMBL/GenBank/DDBJ whole genome shotgun (WGS) entry which is preliminary data.</text>
</comment>
<dbReference type="Pfam" id="PF02042">
    <property type="entry name" value="RWP-RK"/>
    <property type="match status" value="1"/>
</dbReference>
<dbReference type="GO" id="GO:0003677">
    <property type="term" value="F:DNA binding"/>
    <property type="evidence" value="ECO:0007669"/>
    <property type="project" value="UniProtKB-KW"/>
</dbReference>
<feature type="compositionally biased region" description="Basic and acidic residues" evidence="7">
    <location>
        <begin position="288"/>
        <end position="298"/>
    </location>
</feature>
<evidence type="ECO:0000313" key="10">
    <source>
        <dbReference type="Proteomes" id="UP001058974"/>
    </source>
</evidence>
<evidence type="ECO:0000259" key="8">
    <source>
        <dbReference type="PROSITE" id="PS51519"/>
    </source>
</evidence>
<dbReference type="EMBL" id="JAMSHJ010000005">
    <property type="protein sequence ID" value="KAI5403784.1"/>
    <property type="molecule type" value="Genomic_DNA"/>
</dbReference>
<keyword evidence="6" id="KW-0539">Nucleus</keyword>
<dbReference type="PROSITE" id="PS51519">
    <property type="entry name" value="RWP_RK"/>
    <property type="match status" value="1"/>
</dbReference>